<dbReference type="KEGG" id="tad:TRIADDRAFT_61180"/>
<dbReference type="RefSeq" id="XP_002117167.1">
    <property type="nucleotide sequence ID" value="XM_002117131.1"/>
</dbReference>
<sequence length="267" mass="29193">MAAVIRPQYNQQPVPCTVVQQPQITYETQRVSTSCCIPREKALSEELRPAQLGLGVTLLVTGLVSLILEIVGFFTTYTVHTYSGNGYNYTYLIYNPTTFFACGIWAGLFYLLAGIFAIANHKKQKAASIHLMNSLYAFSILGFVSSIGHVGISFGYLIGRSTLPSIWFNIVSLALAVTGSATTLTFLVILSRELYCKSYPGGAHSAHYQSATHVITMQQYPNQQVPIQYQPAQATYTQAIQPGPYTAVPNQISTNQSEPTKTMGGNP</sequence>
<dbReference type="PANTHER" id="PTHR23320">
    <property type="entry name" value="MEMBRANE-SPANNING 4-DOMAINS SUBFAMILY A MS4A -RELATED"/>
    <property type="match status" value="1"/>
</dbReference>
<evidence type="ECO:0000313" key="3">
    <source>
        <dbReference type="Proteomes" id="UP000009022"/>
    </source>
</evidence>
<proteinExistence type="predicted"/>
<keyword evidence="1" id="KW-0812">Transmembrane</keyword>
<feature type="transmembrane region" description="Helical" evidence="1">
    <location>
        <begin position="97"/>
        <end position="119"/>
    </location>
</feature>
<dbReference type="CTD" id="6758306"/>
<dbReference type="AlphaFoldDB" id="B3SA92"/>
<name>B3SA92_TRIAD</name>
<protein>
    <submittedName>
        <fullName evidence="2">Uncharacterized protein</fullName>
    </submittedName>
</protein>
<dbReference type="InterPro" id="IPR030417">
    <property type="entry name" value="MS4A"/>
</dbReference>
<dbReference type="EMBL" id="DS985260">
    <property type="protein sequence ID" value="EDV20473.1"/>
    <property type="molecule type" value="Genomic_DNA"/>
</dbReference>
<dbReference type="Proteomes" id="UP000009022">
    <property type="component" value="Unassembled WGS sequence"/>
</dbReference>
<dbReference type="eggNOG" id="ENOG502SY5Q">
    <property type="taxonomic scope" value="Eukaryota"/>
</dbReference>
<evidence type="ECO:0000313" key="2">
    <source>
        <dbReference type="EMBL" id="EDV20473.1"/>
    </source>
</evidence>
<dbReference type="PANTHER" id="PTHR23320:SF142">
    <property type="entry name" value="MARVEL DOMAIN-CONTAINING PROTEIN"/>
    <property type="match status" value="1"/>
</dbReference>
<dbReference type="HOGENOM" id="CLU_079735_0_0_1"/>
<reference evidence="2 3" key="1">
    <citation type="journal article" date="2008" name="Nature">
        <title>The Trichoplax genome and the nature of placozoans.</title>
        <authorList>
            <person name="Srivastava M."/>
            <person name="Begovic E."/>
            <person name="Chapman J."/>
            <person name="Putnam N.H."/>
            <person name="Hellsten U."/>
            <person name="Kawashima T."/>
            <person name="Kuo A."/>
            <person name="Mitros T."/>
            <person name="Salamov A."/>
            <person name="Carpenter M.L."/>
            <person name="Signorovitch A.Y."/>
            <person name="Moreno M.A."/>
            <person name="Kamm K."/>
            <person name="Grimwood J."/>
            <person name="Schmutz J."/>
            <person name="Shapiro H."/>
            <person name="Grigoriev I.V."/>
            <person name="Buss L.W."/>
            <person name="Schierwater B."/>
            <person name="Dellaporta S.L."/>
            <person name="Rokhsar D.S."/>
        </authorList>
    </citation>
    <scope>NUCLEOTIDE SEQUENCE [LARGE SCALE GENOMIC DNA]</scope>
    <source>
        <strain evidence="2 3">Grell-BS-1999</strain>
    </source>
</reference>
<dbReference type="InParanoid" id="B3SA92"/>
<evidence type="ECO:0000256" key="1">
    <source>
        <dbReference type="SAM" id="Phobius"/>
    </source>
</evidence>
<dbReference type="PhylomeDB" id="B3SA92"/>
<keyword evidence="1" id="KW-0472">Membrane</keyword>
<dbReference type="GeneID" id="6758306"/>
<accession>B3SA92</accession>
<feature type="transmembrane region" description="Helical" evidence="1">
    <location>
        <begin position="131"/>
        <end position="154"/>
    </location>
</feature>
<keyword evidence="3" id="KW-1185">Reference proteome</keyword>
<feature type="transmembrane region" description="Helical" evidence="1">
    <location>
        <begin position="52"/>
        <end position="77"/>
    </location>
</feature>
<keyword evidence="1" id="KW-1133">Transmembrane helix</keyword>
<gene>
    <name evidence="2" type="ORF">TRIADDRAFT_61180</name>
</gene>
<feature type="transmembrane region" description="Helical" evidence="1">
    <location>
        <begin position="166"/>
        <end position="190"/>
    </location>
</feature>
<organism evidence="2 3">
    <name type="scientific">Trichoplax adhaerens</name>
    <name type="common">Trichoplax reptans</name>
    <dbReference type="NCBI Taxonomy" id="10228"/>
    <lineage>
        <taxon>Eukaryota</taxon>
        <taxon>Metazoa</taxon>
        <taxon>Placozoa</taxon>
        <taxon>Uniplacotomia</taxon>
        <taxon>Trichoplacea</taxon>
        <taxon>Trichoplacidae</taxon>
        <taxon>Trichoplax</taxon>
    </lineage>
</organism>